<sequence length="140" mass="14658">MKWVGKSLPREEIMSSPSGESSSERTSCQAEKSSPASRRTVTPDRLNTRSPNGTSPPLSAVRTAGSVCALRTPCRIAGSHSSSSATCAPRITVRVRSPLIRSPPNAGRRPGGPRVTTVPCGVASLNRSQPSVNTAVVRHG</sequence>
<name>A0A927GPT2_STRGL</name>
<accession>A0A927GPT2</accession>
<protein>
    <submittedName>
        <fullName evidence="2">Uncharacterized protein</fullName>
    </submittedName>
</protein>
<evidence type="ECO:0000256" key="1">
    <source>
        <dbReference type="SAM" id="MobiDB-lite"/>
    </source>
</evidence>
<dbReference type="AlphaFoldDB" id="A0A927GPT2"/>
<feature type="region of interest" description="Disordered" evidence="1">
    <location>
        <begin position="1"/>
        <end position="60"/>
    </location>
</feature>
<feature type="compositionally biased region" description="Polar residues" evidence="1">
    <location>
        <begin position="28"/>
        <end position="40"/>
    </location>
</feature>
<reference evidence="2" key="1">
    <citation type="journal article" date="2020" name="PLoS ONE">
        <title>Isolation and characterization of Streptomyces bacteriophages and Streptomyces strains encoding biosynthetic arsenals: Streptomyces strains and phages for antibiotic discovery.</title>
        <authorList>
            <person name="Montano E.T."/>
            <person name="Nideffer J.F."/>
            <person name="Brumage L."/>
            <person name="Erb M."/>
            <person name="Derman A.I."/>
            <person name="Davis J.P."/>
            <person name="Estrada E."/>
            <person name="Fu S."/>
            <person name="Le D."/>
            <person name="Vuppala A."/>
            <person name="Tran C."/>
            <person name="Luterstein E."/>
            <person name="Lakkaraju S."/>
            <person name="Panchagnula S."/>
            <person name="Ren C."/>
            <person name="Doan J."/>
            <person name="Tran S."/>
            <person name="Soriano J."/>
            <person name="Fujita Y."/>
            <person name="Gutala P."/>
            <person name="Fujii Q."/>
            <person name="Lee M."/>
            <person name="Bui A."/>
            <person name="Villarreal C."/>
            <person name="Shing S.R."/>
            <person name="Kim S."/>
            <person name="Freeman D."/>
            <person name="Racha V."/>
            <person name="Ho A."/>
            <person name="Kumar P."/>
            <person name="Falah K."/>
            <person name="Dawson T."/>
            <person name="Enustun E."/>
            <person name="Prichard A."/>
            <person name="Gomez A."/>
            <person name="Khanna K."/>
            <person name="Trigg S."/>
            <person name="Fernandez L."/>
            <person name="Pogliano K."/>
            <person name="Pogliano J."/>
        </authorList>
    </citation>
    <scope>NUCLEOTIDE SEQUENCE</scope>
    <source>
        <strain evidence="2">QF2</strain>
    </source>
</reference>
<evidence type="ECO:0000313" key="2">
    <source>
        <dbReference type="EMBL" id="MBD2830357.1"/>
    </source>
</evidence>
<feature type="compositionally biased region" description="Low complexity" evidence="1">
    <location>
        <begin position="14"/>
        <end position="27"/>
    </location>
</feature>
<dbReference type="EMBL" id="JACWUS010000015">
    <property type="protein sequence ID" value="MBD2830357.1"/>
    <property type="molecule type" value="Genomic_DNA"/>
</dbReference>
<comment type="caution">
    <text evidence="2">The sequence shown here is derived from an EMBL/GenBank/DDBJ whole genome shotgun (WGS) entry which is preliminary data.</text>
</comment>
<organism evidence="2">
    <name type="scientific">Streptomyces globisporus</name>
    <dbReference type="NCBI Taxonomy" id="1908"/>
    <lineage>
        <taxon>Bacteria</taxon>
        <taxon>Bacillati</taxon>
        <taxon>Actinomycetota</taxon>
        <taxon>Actinomycetes</taxon>
        <taxon>Kitasatosporales</taxon>
        <taxon>Streptomycetaceae</taxon>
        <taxon>Streptomyces</taxon>
    </lineage>
</organism>
<feature type="compositionally biased region" description="Polar residues" evidence="1">
    <location>
        <begin position="48"/>
        <end position="57"/>
    </location>
</feature>
<gene>
    <name evidence="2" type="ORF">ID875_26890</name>
</gene>
<proteinExistence type="predicted"/>